<name>A0A1Y1L8G2_PHOPY</name>
<organism evidence="1">
    <name type="scientific">Photinus pyralis</name>
    <name type="common">Common eastern firefly</name>
    <name type="synonym">Lampyris pyralis</name>
    <dbReference type="NCBI Taxonomy" id="7054"/>
    <lineage>
        <taxon>Eukaryota</taxon>
        <taxon>Metazoa</taxon>
        <taxon>Ecdysozoa</taxon>
        <taxon>Arthropoda</taxon>
        <taxon>Hexapoda</taxon>
        <taxon>Insecta</taxon>
        <taxon>Pterygota</taxon>
        <taxon>Neoptera</taxon>
        <taxon>Endopterygota</taxon>
        <taxon>Coleoptera</taxon>
        <taxon>Polyphaga</taxon>
        <taxon>Elateriformia</taxon>
        <taxon>Elateroidea</taxon>
        <taxon>Lampyridae</taxon>
        <taxon>Lampyrinae</taxon>
        <taxon>Photinus</taxon>
    </lineage>
</organism>
<sequence>METSESEQDSLWGAHGVSGLVTSGNASEFFAEYGLYYQENAAIGASLASLDKEGLSNSTQSFKFLSEHFNSDSRIQPILEPYLRHDNPQICLPFSADPGHIFTFSTAPVIGNRIVVYTLGTGSCIEFYANSHKKDLRGVRASNGLLEIAEASLRKNGCNTIPVRMEKGGIAILHPRHAFQIREGFTNTYGLEIPRHQEVNVSHQ</sequence>
<dbReference type="EMBL" id="GEZM01064785">
    <property type="protein sequence ID" value="JAV68640.1"/>
    <property type="molecule type" value="Transcribed_RNA"/>
</dbReference>
<reference evidence="1" key="1">
    <citation type="journal article" date="2016" name="Sci. Rep.">
        <title>Molecular characterization of firefly nuptial gifts: a multi-omics approach sheds light on postcopulatory sexual selection.</title>
        <authorList>
            <person name="Al-Wathiqui N."/>
            <person name="Fallon T.R."/>
            <person name="South A."/>
            <person name="Weng J.K."/>
            <person name="Lewis S.M."/>
        </authorList>
    </citation>
    <scope>NUCLEOTIDE SEQUENCE</scope>
</reference>
<protein>
    <submittedName>
        <fullName evidence="1">Uncharacterized protein</fullName>
    </submittedName>
</protein>
<dbReference type="AlphaFoldDB" id="A0A1Y1L8G2"/>
<evidence type="ECO:0000313" key="1">
    <source>
        <dbReference type="EMBL" id="JAV68640.1"/>
    </source>
</evidence>
<accession>A0A1Y1L8G2</accession>
<proteinExistence type="predicted"/>